<keyword evidence="2" id="KW-1185">Reference proteome</keyword>
<proteinExistence type="predicted"/>
<name>A0AAD7WTZ6_9TELE</name>
<organism evidence="1 2">
    <name type="scientific">Aldrovandia affinis</name>
    <dbReference type="NCBI Taxonomy" id="143900"/>
    <lineage>
        <taxon>Eukaryota</taxon>
        <taxon>Metazoa</taxon>
        <taxon>Chordata</taxon>
        <taxon>Craniata</taxon>
        <taxon>Vertebrata</taxon>
        <taxon>Euteleostomi</taxon>
        <taxon>Actinopterygii</taxon>
        <taxon>Neopterygii</taxon>
        <taxon>Teleostei</taxon>
        <taxon>Notacanthiformes</taxon>
        <taxon>Halosauridae</taxon>
        <taxon>Aldrovandia</taxon>
    </lineage>
</organism>
<dbReference type="AlphaFoldDB" id="A0AAD7WTZ6"/>
<sequence length="75" mass="7501">MGGFTTLPQEVVLVNGKVWTVPHGGVAGRATGTIAVHHGVGSGISVMMPSDCIILSSSSTLGRSGKGTLRGAVKL</sequence>
<protein>
    <submittedName>
        <fullName evidence="1">Uncharacterized protein</fullName>
    </submittedName>
</protein>
<reference evidence="1" key="1">
    <citation type="journal article" date="2023" name="Science">
        <title>Genome structures resolve the early diversification of teleost fishes.</title>
        <authorList>
            <person name="Parey E."/>
            <person name="Louis A."/>
            <person name="Montfort J."/>
            <person name="Bouchez O."/>
            <person name="Roques C."/>
            <person name="Iampietro C."/>
            <person name="Lluch J."/>
            <person name="Castinel A."/>
            <person name="Donnadieu C."/>
            <person name="Desvignes T."/>
            <person name="Floi Bucao C."/>
            <person name="Jouanno E."/>
            <person name="Wen M."/>
            <person name="Mejri S."/>
            <person name="Dirks R."/>
            <person name="Jansen H."/>
            <person name="Henkel C."/>
            <person name="Chen W.J."/>
            <person name="Zahm M."/>
            <person name="Cabau C."/>
            <person name="Klopp C."/>
            <person name="Thompson A.W."/>
            <person name="Robinson-Rechavi M."/>
            <person name="Braasch I."/>
            <person name="Lecointre G."/>
            <person name="Bobe J."/>
            <person name="Postlethwait J.H."/>
            <person name="Berthelot C."/>
            <person name="Roest Crollius H."/>
            <person name="Guiguen Y."/>
        </authorList>
    </citation>
    <scope>NUCLEOTIDE SEQUENCE</scope>
    <source>
        <strain evidence="1">NC1722</strain>
    </source>
</reference>
<evidence type="ECO:0000313" key="2">
    <source>
        <dbReference type="Proteomes" id="UP001221898"/>
    </source>
</evidence>
<accession>A0AAD7WTZ6</accession>
<dbReference type="Proteomes" id="UP001221898">
    <property type="component" value="Unassembled WGS sequence"/>
</dbReference>
<gene>
    <name evidence="1" type="ORF">AAFF_G00241880</name>
</gene>
<comment type="caution">
    <text evidence="1">The sequence shown here is derived from an EMBL/GenBank/DDBJ whole genome shotgun (WGS) entry which is preliminary data.</text>
</comment>
<evidence type="ECO:0000313" key="1">
    <source>
        <dbReference type="EMBL" id="KAJ8409167.1"/>
    </source>
</evidence>
<dbReference type="EMBL" id="JAINUG010000032">
    <property type="protein sequence ID" value="KAJ8409167.1"/>
    <property type="molecule type" value="Genomic_DNA"/>
</dbReference>